<name>A0A1I3JLN3_9EURY</name>
<dbReference type="OrthoDB" id="383786at2157"/>
<reference evidence="2 3" key="1">
    <citation type="submission" date="2016-10" db="EMBL/GenBank/DDBJ databases">
        <authorList>
            <person name="de Groot N.N."/>
        </authorList>
    </citation>
    <scope>NUCLEOTIDE SEQUENCE [LARGE SCALE GENOMIC DNA]</scope>
    <source>
        <strain evidence="2 3">SP2</strain>
    </source>
</reference>
<evidence type="ECO:0000313" key="3">
    <source>
        <dbReference type="Proteomes" id="UP000182829"/>
    </source>
</evidence>
<sequence>MHANVDDVRLAGLTGGVVAVVSVVSVGLLDWWLVADDTAPILVPAAEIGAAVGTGVQFAVVAFAGIDLARRRTRLLSLR</sequence>
<keyword evidence="1" id="KW-1133">Transmembrane helix</keyword>
<keyword evidence="1" id="KW-0472">Membrane</keyword>
<feature type="transmembrane region" description="Helical" evidence="1">
    <location>
        <begin position="12"/>
        <end position="34"/>
    </location>
</feature>
<gene>
    <name evidence="2" type="ORF">SAMN05443661_102165</name>
</gene>
<dbReference type="RefSeq" id="WP_005577788.1">
    <property type="nucleotide sequence ID" value="NZ_FORO01000002.1"/>
</dbReference>
<dbReference type="AlphaFoldDB" id="A0A1I3JLN3"/>
<keyword evidence="1" id="KW-0812">Transmembrane</keyword>
<evidence type="ECO:0000313" key="2">
    <source>
        <dbReference type="EMBL" id="SFI61171.1"/>
    </source>
</evidence>
<evidence type="ECO:0000256" key="1">
    <source>
        <dbReference type="SAM" id="Phobius"/>
    </source>
</evidence>
<accession>A0A1I3JLN3</accession>
<dbReference type="Proteomes" id="UP000182829">
    <property type="component" value="Unassembled WGS sequence"/>
</dbReference>
<proteinExistence type="predicted"/>
<dbReference type="EMBL" id="FORO01000002">
    <property type="protein sequence ID" value="SFI61171.1"/>
    <property type="molecule type" value="Genomic_DNA"/>
</dbReference>
<organism evidence="2 3">
    <name type="scientific">Natronobacterium gregoryi</name>
    <dbReference type="NCBI Taxonomy" id="44930"/>
    <lineage>
        <taxon>Archaea</taxon>
        <taxon>Methanobacteriati</taxon>
        <taxon>Methanobacteriota</taxon>
        <taxon>Stenosarchaea group</taxon>
        <taxon>Halobacteria</taxon>
        <taxon>Halobacteriales</taxon>
        <taxon>Natrialbaceae</taxon>
        <taxon>Natronobacterium</taxon>
    </lineage>
</organism>
<protein>
    <submittedName>
        <fullName evidence="2">Uncharacterized protein</fullName>
    </submittedName>
</protein>
<feature type="transmembrane region" description="Helical" evidence="1">
    <location>
        <begin position="46"/>
        <end position="69"/>
    </location>
</feature>